<evidence type="ECO:0000313" key="18">
    <source>
        <dbReference type="Proteomes" id="UP001060070"/>
    </source>
</evidence>
<evidence type="ECO:0000256" key="13">
    <source>
        <dbReference type="ARBA" id="ARBA00023304"/>
    </source>
</evidence>
<keyword evidence="13 14" id="KW-0100">Branched-chain amino acid biosynthesis</keyword>
<evidence type="ECO:0000256" key="8">
    <source>
        <dbReference type="ARBA" id="ARBA00022723"/>
    </source>
</evidence>
<comment type="pathway">
    <text evidence="3 14 15">Amino-acid biosynthesis; L-leucine biosynthesis; L-leucine from 3-methyl-2-oxobutanoate: step 3/4.</text>
</comment>
<keyword evidence="6 14" id="KW-0432">Leucine biosynthesis</keyword>
<proteinExistence type="inferred from homology"/>
<comment type="similarity">
    <text evidence="4 14">Belongs to the isocitrate and isopropylmalate dehydrogenases family. LeuB type 1 subfamily.</text>
</comment>
<dbReference type="GO" id="GO:0003862">
    <property type="term" value="F:3-isopropylmalate dehydrogenase activity"/>
    <property type="evidence" value="ECO:0007669"/>
    <property type="project" value="UniProtKB-UniRule"/>
</dbReference>
<evidence type="ECO:0000256" key="14">
    <source>
        <dbReference type="HAMAP-Rule" id="MF_01033"/>
    </source>
</evidence>
<keyword evidence="11 14" id="KW-0520">NAD</keyword>
<dbReference type="Pfam" id="PF00180">
    <property type="entry name" value="Iso_dh"/>
    <property type="match status" value="1"/>
</dbReference>
<dbReference type="InterPro" id="IPR004429">
    <property type="entry name" value="Isopropylmalate_DH"/>
</dbReference>
<dbReference type="SUPFAM" id="SSF53659">
    <property type="entry name" value="Isocitrate/Isopropylmalate dehydrogenase-like"/>
    <property type="match status" value="1"/>
</dbReference>
<keyword evidence="7 14" id="KW-0028">Amino-acid biosynthesis</keyword>
<comment type="function">
    <text evidence="14 15">Catalyzes the oxidation of 3-carboxy-2-hydroxy-4-methylpentanoate (3-isopropylmalate) to 3-carboxy-4-methyl-2-oxopentanoate. The product decarboxylates to 4-methyl-2 oxopentanoate.</text>
</comment>
<sequence length="366" mass="39309">MKIVVLPGDGIGKEVTAEAVRALHAVIGSELPLELTEAVIGGEGLERFGDALPPDTLDISRKADAILLGGTGVPEDERRAPSEGAGYGLLKLRKALGLYANFRPVVLYPELVDASTLKPEIVTGVDLIILRELTGDLYFGQPRGVSRDETGARVGINTMRYTDAEIERIAHAGFQAAAKRRKKLCSVDKANVLETMALWREVVIEVSKQYPDVELTHLYIDAASMALIRNPKQFDVVVTGNVFGDILSDAAAMLAGSIGMLPSASLGDHNKGLYEPVHGTAPDIAGKDLANPLAAILSVAMMLRQSFGRDQHASRIEQAVRSVLREGYRTADIYQPGCRKIGTRAMGEAVVEAIRKQKVGGEAEFA</sequence>
<evidence type="ECO:0000256" key="6">
    <source>
        <dbReference type="ARBA" id="ARBA00022430"/>
    </source>
</evidence>
<evidence type="ECO:0000256" key="15">
    <source>
        <dbReference type="RuleBase" id="RU004445"/>
    </source>
</evidence>
<dbReference type="Gene3D" id="3.40.718.10">
    <property type="entry name" value="Isopropylmalate Dehydrogenase"/>
    <property type="match status" value="1"/>
</dbReference>
<protein>
    <recommendedName>
        <fullName evidence="14">3-isopropylmalate dehydrogenase</fullName>
        <ecNumber evidence="14">1.1.1.85</ecNumber>
    </recommendedName>
    <alternativeName>
        <fullName evidence="14">3-IPM-DH</fullName>
    </alternativeName>
    <alternativeName>
        <fullName evidence="14">Beta-IPM dehydrogenase</fullName>
        <shortName evidence="14">IMDH</shortName>
    </alternativeName>
</protein>
<dbReference type="PANTHER" id="PTHR42979">
    <property type="entry name" value="3-ISOPROPYLMALATE DEHYDROGENASE"/>
    <property type="match status" value="1"/>
</dbReference>
<gene>
    <name evidence="14 17" type="primary">leuB</name>
    <name evidence="17" type="ORF">LRP29_13990</name>
</gene>
<evidence type="ECO:0000256" key="7">
    <source>
        <dbReference type="ARBA" id="ARBA00022605"/>
    </source>
</evidence>
<dbReference type="GO" id="GO:0009098">
    <property type="term" value="P:L-leucine biosynthetic process"/>
    <property type="evidence" value="ECO:0007669"/>
    <property type="project" value="UniProtKB-UniRule"/>
</dbReference>
<evidence type="ECO:0000256" key="3">
    <source>
        <dbReference type="ARBA" id="ARBA00004762"/>
    </source>
</evidence>
<evidence type="ECO:0000256" key="9">
    <source>
        <dbReference type="ARBA" id="ARBA00022842"/>
    </source>
</evidence>
<feature type="binding site" evidence="14">
    <location>
        <position position="93"/>
    </location>
    <ligand>
        <name>substrate</name>
    </ligand>
</feature>
<keyword evidence="10 14" id="KW-0560">Oxidoreductase</keyword>
<evidence type="ECO:0000313" key="17">
    <source>
        <dbReference type="EMBL" id="UTU54428.1"/>
    </source>
</evidence>
<dbReference type="FunFam" id="3.40.718.10:FF:000006">
    <property type="entry name" value="3-isopropylmalate dehydrogenase"/>
    <property type="match status" value="1"/>
</dbReference>
<evidence type="ECO:0000256" key="12">
    <source>
        <dbReference type="ARBA" id="ARBA00023211"/>
    </source>
</evidence>
<name>A0AB38TIA3_9HYPH</name>
<dbReference type="GO" id="GO:0000287">
    <property type="term" value="F:magnesium ion binding"/>
    <property type="evidence" value="ECO:0007669"/>
    <property type="project" value="InterPro"/>
</dbReference>
<dbReference type="NCBIfam" id="TIGR00169">
    <property type="entry name" value="leuB"/>
    <property type="match status" value="1"/>
</dbReference>
<organism evidence="17 18">
    <name type="scientific">Mesorhizobium ciceri</name>
    <dbReference type="NCBI Taxonomy" id="39645"/>
    <lineage>
        <taxon>Bacteria</taxon>
        <taxon>Pseudomonadati</taxon>
        <taxon>Pseudomonadota</taxon>
        <taxon>Alphaproteobacteria</taxon>
        <taxon>Hyphomicrobiales</taxon>
        <taxon>Phyllobacteriaceae</taxon>
        <taxon>Mesorhizobium</taxon>
    </lineage>
</organism>
<dbReference type="GO" id="GO:0005829">
    <property type="term" value="C:cytosol"/>
    <property type="evidence" value="ECO:0007669"/>
    <property type="project" value="TreeGrafter"/>
</dbReference>
<comment type="subcellular location">
    <subcellularLocation>
        <location evidence="14">Cytoplasm</location>
    </subcellularLocation>
</comment>
<evidence type="ECO:0000256" key="1">
    <source>
        <dbReference type="ARBA" id="ARBA00000624"/>
    </source>
</evidence>
<feature type="domain" description="Isopropylmalate dehydrogenase-like" evidence="16">
    <location>
        <begin position="2"/>
        <end position="350"/>
    </location>
</feature>
<comment type="cofactor">
    <cofactor evidence="2">
        <name>Mn(2+)</name>
        <dbReference type="ChEBI" id="CHEBI:29035"/>
    </cofactor>
</comment>
<feature type="binding site" evidence="14">
    <location>
        <position position="131"/>
    </location>
    <ligand>
        <name>substrate</name>
    </ligand>
</feature>
<dbReference type="InterPro" id="IPR019818">
    <property type="entry name" value="IsoCit/isopropylmalate_DH_CS"/>
</dbReference>
<dbReference type="HAMAP" id="MF_01033">
    <property type="entry name" value="LeuB_type1"/>
    <property type="match status" value="1"/>
</dbReference>
<keyword evidence="12 14" id="KW-0464">Manganese</keyword>
<keyword evidence="18" id="KW-1185">Reference proteome</keyword>
<evidence type="ECO:0000256" key="2">
    <source>
        <dbReference type="ARBA" id="ARBA00001936"/>
    </source>
</evidence>
<reference evidence="17 18" key="1">
    <citation type="journal article" date="2022" name="Microbiol. Resour. Announc.">
        <title>Complete Genome Sequence of Mesorhizobium ciceri Strain R30, a Rhizobium Used as a Commercial Inoculant for Chickpea in Argentina.</title>
        <authorList>
            <person name="Foresto E."/>
            <person name="Revale S."/>
            <person name="Primo E."/>
            <person name="Nievas F."/>
            <person name="Carezzano E."/>
            <person name="Puente M."/>
            <person name="Alzari P."/>
            <person name="Mart M."/>
            <person name="Ben-Assaya M."/>
            <person name="Mornico D."/>
            <person name="Santoro M."/>
            <person name="Mart F."/>
            <person name="Giordano W."/>
            <person name="Bogino P."/>
        </authorList>
    </citation>
    <scope>NUCLEOTIDE SEQUENCE [LARGE SCALE GENOMIC DNA]</scope>
    <source>
        <strain evidence="17 18">R30</strain>
    </source>
</reference>
<comment type="subunit">
    <text evidence="5 14 15">Homodimer.</text>
</comment>
<feature type="binding site" evidence="14">
    <location>
        <position position="221"/>
    </location>
    <ligand>
        <name>substrate</name>
    </ligand>
</feature>
<feature type="site" description="Important for catalysis" evidence="14">
    <location>
        <position position="138"/>
    </location>
</feature>
<dbReference type="GO" id="GO:0051287">
    <property type="term" value="F:NAD binding"/>
    <property type="evidence" value="ECO:0007669"/>
    <property type="project" value="InterPro"/>
</dbReference>
<comment type="catalytic activity">
    <reaction evidence="1 14 15">
        <text>(2R,3S)-3-isopropylmalate + NAD(+) = 4-methyl-2-oxopentanoate + CO2 + NADH</text>
        <dbReference type="Rhea" id="RHEA:32271"/>
        <dbReference type="ChEBI" id="CHEBI:16526"/>
        <dbReference type="ChEBI" id="CHEBI:17865"/>
        <dbReference type="ChEBI" id="CHEBI:35121"/>
        <dbReference type="ChEBI" id="CHEBI:57540"/>
        <dbReference type="ChEBI" id="CHEBI:57945"/>
        <dbReference type="EC" id="1.1.1.85"/>
    </reaction>
</comment>
<evidence type="ECO:0000259" key="16">
    <source>
        <dbReference type="SMART" id="SM01329"/>
    </source>
</evidence>
<evidence type="ECO:0000256" key="10">
    <source>
        <dbReference type="ARBA" id="ARBA00023002"/>
    </source>
</evidence>
<dbReference type="AlphaFoldDB" id="A0AB38TIA3"/>
<dbReference type="PANTHER" id="PTHR42979:SF1">
    <property type="entry name" value="3-ISOPROPYLMALATE DEHYDROGENASE"/>
    <property type="match status" value="1"/>
</dbReference>
<dbReference type="RefSeq" id="WP_024504892.1">
    <property type="nucleotide sequence ID" value="NZ_CP088147.1"/>
</dbReference>
<evidence type="ECO:0000256" key="11">
    <source>
        <dbReference type="ARBA" id="ARBA00023027"/>
    </source>
</evidence>
<dbReference type="EC" id="1.1.1.85" evidence="14"/>
<keyword evidence="14" id="KW-0963">Cytoplasm</keyword>
<keyword evidence="9 14" id="KW-0460">Magnesium</keyword>
<feature type="binding site" evidence="14">
    <location>
        <position position="245"/>
    </location>
    <ligand>
        <name>Mg(2+)</name>
        <dbReference type="ChEBI" id="CHEBI:18420"/>
    </ligand>
</feature>
<comment type="cofactor">
    <cofactor evidence="14 15">
        <name>Mg(2+)</name>
        <dbReference type="ChEBI" id="CHEBI:18420"/>
    </cofactor>
    <cofactor evidence="14 15">
        <name>Mn(2+)</name>
        <dbReference type="ChEBI" id="CHEBI:29035"/>
    </cofactor>
    <text evidence="14 15">Binds 1 Mg(2+) or Mn(2+) ion per subunit.</text>
</comment>
<feature type="binding site" evidence="14">
    <location>
        <position position="249"/>
    </location>
    <ligand>
        <name>Mg(2+)</name>
        <dbReference type="ChEBI" id="CHEBI:18420"/>
    </ligand>
</feature>
<keyword evidence="8 14" id="KW-0479">Metal-binding</keyword>
<dbReference type="Proteomes" id="UP001060070">
    <property type="component" value="Chromosome"/>
</dbReference>
<feature type="binding site" evidence="14">
    <location>
        <position position="221"/>
    </location>
    <ligand>
        <name>Mg(2+)</name>
        <dbReference type="ChEBI" id="CHEBI:18420"/>
    </ligand>
</feature>
<dbReference type="SMART" id="SM01329">
    <property type="entry name" value="Iso_dh"/>
    <property type="match status" value="1"/>
</dbReference>
<dbReference type="InterPro" id="IPR024084">
    <property type="entry name" value="IsoPropMal-DH-like_dom"/>
</dbReference>
<comment type="caution">
    <text evidence="14">Lacks conserved residue(s) required for the propagation of feature annotation.</text>
</comment>
<evidence type="ECO:0000256" key="4">
    <source>
        <dbReference type="ARBA" id="ARBA00008319"/>
    </source>
</evidence>
<feature type="binding site" evidence="14">
    <location>
        <position position="103"/>
    </location>
    <ligand>
        <name>substrate</name>
    </ligand>
</feature>
<evidence type="ECO:0000256" key="5">
    <source>
        <dbReference type="ARBA" id="ARBA00011738"/>
    </source>
</evidence>
<dbReference type="EMBL" id="CP088147">
    <property type="protein sequence ID" value="UTU54428.1"/>
    <property type="molecule type" value="Genomic_DNA"/>
</dbReference>
<dbReference type="PROSITE" id="PS00470">
    <property type="entry name" value="IDH_IMDH"/>
    <property type="match status" value="1"/>
</dbReference>
<accession>A0AB38TIA3</accession>
<feature type="site" description="Important for catalysis" evidence="14">
    <location>
        <position position="189"/>
    </location>
</feature>